<feature type="domain" description="HNH nuclease" evidence="1">
    <location>
        <begin position="130"/>
        <end position="203"/>
    </location>
</feature>
<protein>
    <submittedName>
        <fullName evidence="3">Uncharacterized protein</fullName>
    </submittedName>
</protein>
<feature type="domain" description="DUF7881" evidence="2">
    <location>
        <begin position="23"/>
        <end position="96"/>
    </location>
</feature>
<gene>
    <name evidence="3" type="ORF">B9Z19DRAFT_1004532</name>
</gene>
<comment type="caution">
    <text evidence="3">The sequence shown here is derived from an EMBL/GenBank/DDBJ whole genome shotgun (WGS) entry which is preliminary data.</text>
</comment>
<dbReference type="InterPro" id="IPR003615">
    <property type="entry name" value="HNH_nuc"/>
</dbReference>
<evidence type="ECO:0000259" key="1">
    <source>
        <dbReference type="Pfam" id="PF13391"/>
    </source>
</evidence>
<organism evidence="3 4">
    <name type="scientific">Tuber borchii</name>
    <name type="common">White truffle</name>
    <dbReference type="NCBI Taxonomy" id="42251"/>
    <lineage>
        <taxon>Eukaryota</taxon>
        <taxon>Fungi</taxon>
        <taxon>Dikarya</taxon>
        <taxon>Ascomycota</taxon>
        <taxon>Pezizomycotina</taxon>
        <taxon>Pezizomycetes</taxon>
        <taxon>Pezizales</taxon>
        <taxon>Tuberaceae</taxon>
        <taxon>Tuber</taxon>
    </lineage>
</organism>
<accession>A0A2T6ZD58</accession>
<dbReference type="Pfam" id="PF13391">
    <property type="entry name" value="HNH_2"/>
    <property type="match status" value="1"/>
</dbReference>
<dbReference type="EMBL" id="NESQ01000380">
    <property type="protein sequence ID" value="PUU73386.1"/>
    <property type="molecule type" value="Genomic_DNA"/>
</dbReference>
<proteinExistence type="predicted"/>
<evidence type="ECO:0000259" key="2">
    <source>
        <dbReference type="Pfam" id="PF25324"/>
    </source>
</evidence>
<dbReference type="STRING" id="42251.A0A2T6ZD58"/>
<name>A0A2T6ZD58_TUBBO</name>
<dbReference type="InterPro" id="IPR057203">
    <property type="entry name" value="DUF7881"/>
</dbReference>
<keyword evidence="4" id="KW-1185">Reference proteome</keyword>
<evidence type="ECO:0000313" key="3">
    <source>
        <dbReference type="EMBL" id="PUU73386.1"/>
    </source>
</evidence>
<sequence>MPSFGAQPTSTALHEGIYSRSEGRDAHIYASKTLETFLGGLWIAEGITNANLYAMMEIFCSFSDTFELQLYGGLLIKKDNSQLQPGIYFVVTDGSVSVTNEVPLLRTMPPKPTKPTKPFRDAVRQRDLGCVLTGTPARYGWTAFHATDVFPLGYEGYWNDYFSGLITVPPAAESGGTINSPKNGILLVAEAHEFFATYDVSINPDDNYKIVCFSPATIVFNLAGRHLDKKFLDDPLRPPDQLLRWHFRQAVLTNMKGVGEPFFDEYYQ</sequence>
<evidence type="ECO:0000313" key="4">
    <source>
        <dbReference type="Proteomes" id="UP000244722"/>
    </source>
</evidence>
<dbReference type="Pfam" id="PF25324">
    <property type="entry name" value="DUF7881"/>
    <property type="match status" value="1"/>
</dbReference>
<dbReference type="AlphaFoldDB" id="A0A2T6ZD58"/>
<reference evidence="3 4" key="1">
    <citation type="submission" date="2017-04" db="EMBL/GenBank/DDBJ databases">
        <title>Draft genome sequence of Tuber borchii Vittad., a whitish edible truffle.</title>
        <authorList>
            <consortium name="DOE Joint Genome Institute"/>
            <person name="Murat C."/>
            <person name="Kuo A."/>
            <person name="Barry K.W."/>
            <person name="Clum A."/>
            <person name="Dockter R.B."/>
            <person name="Fauchery L."/>
            <person name="Iotti M."/>
            <person name="Kohler A."/>
            <person name="Labutti K."/>
            <person name="Lindquist E.A."/>
            <person name="Lipzen A."/>
            <person name="Ohm R.A."/>
            <person name="Wang M."/>
            <person name="Grigoriev I.V."/>
            <person name="Zambonelli A."/>
            <person name="Martin F.M."/>
        </authorList>
    </citation>
    <scope>NUCLEOTIDE SEQUENCE [LARGE SCALE GENOMIC DNA]</scope>
    <source>
        <strain evidence="3 4">Tbo3840</strain>
    </source>
</reference>
<dbReference type="Proteomes" id="UP000244722">
    <property type="component" value="Unassembled WGS sequence"/>
</dbReference>